<proteinExistence type="predicted"/>
<evidence type="ECO:0000313" key="3">
    <source>
        <dbReference type="Proteomes" id="UP000317650"/>
    </source>
</evidence>
<evidence type="ECO:0000256" key="1">
    <source>
        <dbReference type="SAM" id="MobiDB-lite"/>
    </source>
</evidence>
<gene>
    <name evidence="2" type="ORF">C4D60_Mb09t19040</name>
</gene>
<sequence>MAVEGQRDAKNAALIPSVRTLADSKLGVDLFRGSASWNSIGPLSSNLEEGTPIEFQEADPLKRSTPSLESERVLTLGIRVAFLASRCPFHSHPSSLHSRPKQFPQLLKRSSPNPAVISTTADHLLISP</sequence>
<dbReference type="EMBL" id="PYDT01000010">
    <property type="protein sequence ID" value="THU47759.1"/>
    <property type="molecule type" value="Genomic_DNA"/>
</dbReference>
<evidence type="ECO:0000313" key="2">
    <source>
        <dbReference type="EMBL" id="THU47759.1"/>
    </source>
</evidence>
<organism evidence="2 3">
    <name type="scientific">Musa balbisiana</name>
    <name type="common">Banana</name>
    <dbReference type="NCBI Taxonomy" id="52838"/>
    <lineage>
        <taxon>Eukaryota</taxon>
        <taxon>Viridiplantae</taxon>
        <taxon>Streptophyta</taxon>
        <taxon>Embryophyta</taxon>
        <taxon>Tracheophyta</taxon>
        <taxon>Spermatophyta</taxon>
        <taxon>Magnoliopsida</taxon>
        <taxon>Liliopsida</taxon>
        <taxon>Zingiberales</taxon>
        <taxon>Musaceae</taxon>
        <taxon>Musa</taxon>
    </lineage>
</organism>
<protein>
    <submittedName>
        <fullName evidence="2">Uncharacterized protein</fullName>
    </submittedName>
</protein>
<keyword evidence="3" id="KW-1185">Reference proteome</keyword>
<name>A0A4S8II83_MUSBA</name>
<comment type="caution">
    <text evidence="2">The sequence shown here is derived from an EMBL/GenBank/DDBJ whole genome shotgun (WGS) entry which is preliminary data.</text>
</comment>
<reference evidence="2 3" key="1">
    <citation type="journal article" date="2019" name="Nat. Plants">
        <title>Genome sequencing of Musa balbisiana reveals subgenome evolution and function divergence in polyploid bananas.</title>
        <authorList>
            <person name="Yao X."/>
        </authorList>
    </citation>
    <scope>NUCLEOTIDE SEQUENCE [LARGE SCALE GENOMIC DNA]</scope>
    <source>
        <strain evidence="3">cv. DH-PKW</strain>
        <tissue evidence="2">Leaves</tissue>
    </source>
</reference>
<dbReference type="Proteomes" id="UP000317650">
    <property type="component" value="Chromosome 9"/>
</dbReference>
<feature type="region of interest" description="Disordered" evidence="1">
    <location>
        <begin position="91"/>
        <end position="112"/>
    </location>
</feature>
<dbReference type="AlphaFoldDB" id="A0A4S8II83"/>
<accession>A0A4S8II83</accession>